<comment type="similarity">
    <text evidence="2 9">Belongs to the class-II pyridoxal-phosphate-dependent aminotransferase family. Histidinol-phosphate aminotransferase subfamily.</text>
</comment>
<dbReference type="Gene3D" id="3.40.640.10">
    <property type="entry name" value="Type I PLP-dependent aspartate aminotransferase-like (Major domain)"/>
    <property type="match status" value="1"/>
</dbReference>
<dbReference type="InterPro" id="IPR005861">
    <property type="entry name" value="HisP_aminotrans"/>
</dbReference>
<accession>A0A9D1XLI6</accession>
<comment type="catalytic activity">
    <reaction evidence="9">
        <text>L-histidinol phosphate + 2-oxoglutarate = 3-(imidazol-4-yl)-2-oxopropyl phosphate + L-glutamate</text>
        <dbReference type="Rhea" id="RHEA:23744"/>
        <dbReference type="ChEBI" id="CHEBI:16810"/>
        <dbReference type="ChEBI" id="CHEBI:29985"/>
        <dbReference type="ChEBI" id="CHEBI:57766"/>
        <dbReference type="ChEBI" id="CHEBI:57980"/>
        <dbReference type="EC" id="2.6.1.9"/>
    </reaction>
</comment>
<keyword evidence="5 9" id="KW-0028">Amino-acid biosynthesis</keyword>
<feature type="domain" description="Aminotransferase class I/classII large" evidence="10">
    <location>
        <begin position="23"/>
        <end position="344"/>
    </location>
</feature>
<keyword evidence="6 9" id="KW-0808">Transferase</keyword>
<reference evidence="11" key="2">
    <citation type="submission" date="2021-04" db="EMBL/GenBank/DDBJ databases">
        <authorList>
            <person name="Gilroy R."/>
        </authorList>
    </citation>
    <scope>NUCLEOTIDE SEQUENCE</scope>
    <source>
        <strain evidence="11">ChiGjej1B1-14440</strain>
    </source>
</reference>
<evidence type="ECO:0000256" key="8">
    <source>
        <dbReference type="ARBA" id="ARBA00023102"/>
    </source>
</evidence>
<protein>
    <recommendedName>
        <fullName evidence="9">Histidinol-phosphate aminotransferase</fullName>
        <ecNumber evidence="9">2.6.1.9</ecNumber>
    </recommendedName>
    <alternativeName>
        <fullName evidence="9">Imidazole acetol-phosphate transaminase</fullName>
    </alternativeName>
</protein>
<evidence type="ECO:0000256" key="1">
    <source>
        <dbReference type="ARBA" id="ARBA00001933"/>
    </source>
</evidence>
<gene>
    <name evidence="9" type="primary">hisC</name>
    <name evidence="11" type="ORF">H9980_05380</name>
</gene>
<evidence type="ECO:0000256" key="6">
    <source>
        <dbReference type="ARBA" id="ARBA00022679"/>
    </source>
</evidence>
<dbReference type="Pfam" id="PF00155">
    <property type="entry name" value="Aminotran_1_2"/>
    <property type="match status" value="1"/>
</dbReference>
<reference evidence="11" key="1">
    <citation type="journal article" date="2021" name="PeerJ">
        <title>Extensive microbial diversity within the chicken gut microbiome revealed by metagenomics and culture.</title>
        <authorList>
            <person name="Gilroy R."/>
            <person name="Ravi A."/>
            <person name="Getino M."/>
            <person name="Pursley I."/>
            <person name="Horton D.L."/>
            <person name="Alikhan N.F."/>
            <person name="Baker D."/>
            <person name="Gharbi K."/>
            <person name="Hall N."/>
            <person name="Watson M."/>
            <person name="Adriaenssens E.M."/>
            <person name="Foster-Nyarko E."/>
            <person name="Jarju S."/>
            <person name="Secka A."/>
            <person name="Antonio M."/>
            <person name="Oren A."/>
            <person name="Chaudhuri R.R."/>
            <person name="La Ragione R."/>
            <person name="Hildebrand F."/>
            <person name="Pallen M.J."/>
        </authorList>
    </citation>
    <scope>NUCLEOTIDE SEQUENCE</scope>
    <source>
        <strain evidence="11">ChiGjej1B1-14440</strain>
    </source>
</reference>
<evidence type="ECO:0000256" key="2">
    <source>
        <dbReference type="ARBA" id="ARBA00007970"/>
    </source>
</evidence>
<evidence type="ECO:0000256" key="3">
    <source>
        <dbReference type="ARBA" id="ARBA00011738"/>
    </source>
</evidence>
<dbReference type="GO" id="GO:0004400">
    <property type="term" value="F:histidinol-phosphate transaminase activity"/>
    <property type="evidence" value="ECO:0007669"/>
    <property type="project" value="UniProtKB-UniRule"/>
</dbReference>
<dbReference type="InterPro" id="IPR001917">
    <property type="entry name" value="Aminotrans_II_pyridoxalP_BS"/>
</dbReference>
<dbReference type="InterPro" id="IPR004839">
    <property type="entry name" value="Aminotransferase_I/II_large"/>
</dbReference>
<organism evidence="11 12">
    <name type="scientific">Candidatus Erysipelatoclostridium merdavium</name>
    <dbReference type="NCBI Taxonomy" id="2838566"/>
    <lineage>
        <taxon>Bacteria</taxon>
        <taxon>Bacillati</taxon>
        <taxon>Bacillota</taxon>
        <taxon>Erysipelotrichia</taxon>
        <taxon>Erysipelotrichales</taxon>
        <taxon>Erysipelotrichales incertae sedis</taxon>
    </lineage>
</organism>
<keyword evidence="7 9" id="KW-0663">Pyridoxal phosphate</keyword>
<evidence type="ECO:0000256" key="5">
    <source>
        <dbReference type="ARBA" id="ARBA00022605"/>
    </source>
</evidence>
<dbReference type="Gene3D" id="3.90.1150.10">
    <property type="entry name" value="Aspartate Aminotransferase, domain 1"/>
    <property type="match status" value="1"/>
</dbReference>
<dbReference type="EMBL" id="DXET01000116">
    <property type="protein sequence ID" value="HIX81391.1"/>
    <property type="molecule type" value="Genomic_DNA"/>
</dbReference>
<name>A0A9D1XLI6_9FIRM</name>
<keyword evidence="4 9" id="KW-0032">Aminotransferase</keyword>
<comment type="subunit">
    <text evidence="3 9">Homodimer.</text>
</comment>
<dbReference type="GO" id="GO:0030170">
    <property type="term" value="F:pyridoxal phosphate binding"/>
    <property type="evidence" value="ECO:0007669"/>
    <property type="project" value="InterPro"/>
</dbReference>
<dbReference type="AlphaFoldDB" id="A0A9D1XLI6"/>
<comment type="pathway">
    <text evidence="9">Amino-acid biosynthesis; L-histidine biosynthesis; L-histidine from 5-phospho-alpha-D-ribose 1-diphosphate: step 7/9.</text>
</comment>
<dbReference type="EC" id="2.6.1.9" evidence="9"/>
<comment type="cofactor">
    <cofactor evidence="1 9">
        <name>pyridoxal 5'-phosphate</name>
        <dbReference type="ChEBI" id="CHEBI:597326"/>
    </cofactor>
</comment>
<dbReference type="InterPro" id="IPR015422">
    <property type="entry name" value="PyrdxlP-dep_Trfase_small"/>
</dbReference>
<dbReference type="InterPro" id="IPR015424">
    <property type="entry name" value="PyrdxlP-dep_Trfase"/>
</dbReference>
<evidence type="ECO:0000256" key="7">
    <source>
        <dbReference type="ARBA" id="ARBA00022898"/>
    </source>
</evidence>
<dbReference type="SUPFAM" id="SSF53383">
    <property type="entry name" value="PLP-dependent transferases"/>
    <property type="match status" value="1"/>
</dbReference>
<evidence type="ECO:0000313" key="11">
    <source>
        <dbReference type="EMBL" id="HIX81391.1"/>
    </source>
</evidence>
<evidence type="ECO:0000259" key="10">
    <source>
        <dbReference type="Pfam" id="PF00155"/>
    </source>
</evidence>
<dbReference type="CDD" id="cd00609">
    <property type="entry name" value="AAT_like"/>
    <property type="match status" value="1"/>
</dbReference>
<dbReference type="PANTHER" id="PTHR42885">
    <property type="entry name" value="HISTIDINOL-PHOSPHATE AMINOTRANSFERASE-RELATED"/>
    <property type="match status" value="1"/>
</dbReference>
<evidence type="ECO:0000256" key="4">
    <source>
        <dbReference type="ARBA" id="ARBA00022576"/>
    </source>
</evidence>
<dbReference type="PROSITE" id="PS00599">
    <property type="entry name" value="AA_TRANSFER_CLASS_2"/>
    <property type="match status" value="1"/>
</dbReference>
<dbReference type="NCBIfam" id="TIGR01141">
    <property type="entry name" value="hisC"/>
    <property type="match status" value="1"/>
</dbReference>
<keyword evidence="8 9" id="KW-0368">Histidine biosynthesis</keyword>
<proteinExistence type="inferred from homology"/>
<dbReference type="HAMAP" id="MF_01023">
    <property type="entry name" value="HisC_aminotrans_2"/>
    <property type="match status" value="1"/>
</dbReference>
<sequence>MSWQDKLRCVEPYVAGEQPKIVDMIKLNTNENPYGPSDKVKEVLANIDIEKLRLYPSSDANTLRKALADYYNLDEKQVFLGNGSDEVLALTFLTFFNGKHPVLFPDITYSFYPVYCNLYQINYQLVRLNDDFSINVTDFNQPNSGIIFPNPNAPTGLLVDLDFIETVLKNNPDSIVVIDEAYIDFGGKSCVPLINKYDNLVVIQTYSKSRSLAGIRLGVALGSEEAISHLYDVKNSFNSYPIDYIAQQVCLASILDDQDTKNKCQKIINTREKVKKELKDLGFIVPDSYANFVFVRHPDVDGEELFLALRKAGIIVRHWNQERIDQYLRISIGSDEQMERLIAFLKEYLNK</sequence>
<dbReference type="Proteomes" id="UP000886724">
    <property type="component" value="Unassembled WGS sequence"/>
</dbReference>
<dbReference type="PANTHER" id="PTHR42885:SF2">
    <property type="entry name" value="HISTIDINOL-PHOSPHATE AMINOTRANSFERASE"/>
    <property type="match status" value="1"/>
</dbReference>
<dbReference type="GO" id="GO:0000105">
    <property type="term" value="P:L-histidine biosynthetic process"/>
    <property type="evidence" value="ECO:0007669"/>
    <property type="project" value="UniProtKB-UniRule"/>
</dbReference>
<evidence type="ECO:0000256" key="9">
    <source>
        <dbReference type="HAMAP-Rule" id="MF_01023"/>
    </source>
</evidence>
<comment type="caution">
    <text evidence="11">The sequence shown here is derived from an EMBL/GenBank/DDBJ whole genome shotgun (WGS) entry which is preliminary data.</text>
</comment>
<evidence type="ECO:0000313" key="12">
    <source>
        <dbReference type="Proteomes" id="UP000886724"/>
    </source>
</evidence>
<dbReference type="InterPro" id="IPR015421">
    <property type="entry name" value="PyrdxlP-dep_Trfase_major"/>
</dbReference>
<feature type="modified residue" description="N6-(pyridoxal phosphate)lysine" evidence="9">
    <location>
        <position position="208"/>
    </location>
</feature>